<sequence>SSVLWWSSDDSIPTTFPGR</sequence>
<dbReference type="AlphaFoldDB" id="A0A8J2JKU9"/>
<reference evidence="1" key="1">
    <citation type="submission" date="2021-06" db="EMBL/GenBank/DDBJ databases">
        <authorList>
            <person name="Hodson N. C."/>
            <person name="Mongue J. A."/>
            <person name="Jaron S. K."/>
        </authorList>
    </citation>
    <scope>NUCLEOTIDE SEQUENCE</scope>
</reference>
<protein>
    <submittedName>
        <fullName evidence="1">Uncharacterized protein</fullName>
    </submittedName>
</protein>
<evidence type="ECO:0000313" key="2">
    <source>
        <dbReference type="Proteomes" id="UP000708208"/>
    </source>
</evidence>
<evidence type="ECO:0000313" key="1">
    <source>
        <dbReference type="EMBL" id="CAG7721483.1"/>
    </source>
</evidence>
<gene>
    <name evidence="1" type="ORF">AFUS01_LOCUS10697</name>
</gene>
<dbReference type="EMBL" id="CAJVCH010079978">
    <property type="protein sequence ID" value="CAG7721483.1"/>
    <property type="molecule type" value="Genomic_DNA"/>
</dbReference>
<organism evidence="1 2">
    <name type="scientific">Allacma fusca</name>
    <dbReference type="NCBI Taxonomy" id="39272"/>
    <lineage>
        <taxon>Eukaryota</taxon>
        <taxon>Metazoa</taxon>
        <taxon>Ecdysozoa</taxon>
        <taxon>Arthropoda</taxon>
        <taxon>Hexapoda</taxon>
        <taxon>Collembola</taxon>
        <taxon>Symphypleona</taxon>
        <taxon>Sminthuridae</taxon>
        <taxon>Allacma</taxon>
    </lineage>
</organism>
<dbReference type="Proteomes" id="UP000708208">
    <property type="component" value="Unassembled WGS sequence"/>
</dbReference>
<feature type="non-terminal residue" evidence="1">
    <location>
        <position position="1"/>
    </location>
</feature>
<keyword evidence="2" id="KW-1185">Reference proteome</keyword>
<name>A0A8J2JKU9_9HEXA</name>
<proteinExistence type="predicted"/>
<accession>A0A8J2JKU9</accession>
<comment type="caution">
    <text evidence="1">The sequence shown here is derived from an EMBL/GenBank/DDBJ whole genome shotgun (WGS) entry which is preliminary data.</text>
</comment>